<keyword evidence="5" id="KW-1185">Reference proteome</keyword>
<dbReference type="PROSITE" id="PS50082">
    <property type="entry name" value="WD_REPEATS_2"/>
    <property type="match status" value="3"/>
</dbReference>
<proteinExistence type="predicted"/>
<dbReference type="AlphaFoldDB" id="A0A0C9SVV6"/>
<organism evidence="4 5">
    <name type="scientific">Paxillus involutus ATCC 200175</name>
    <dbReference type="NCBI Taxonomy" id="664439"/>
    <lineage>
        <taxon>Eukaryota</taxon>
        <taxon>Fungi</taxon>
        <taxon>Dikarya</taxon>
        <taxon>Basidiomycota</taxon>
        <taxon>Agaricomycotina</taxon>
        <taxon>Agaricomycetes</taxon>
        <taxon>Agaricomycetidae</taxon>
        <taxon>Boletales</taxon>
        <taxon>Paxilineae</taxon>
        <taxon>Paxillaceae</taxon>
        <taxon>Paxillus</taxon>
    </lineage>
</organism>
<evidence type="ECO:0000256" key="1">
    <source>
        <dbReference type="ARBA" id="ARBA00022574"/>
    </source>
</evidence>
<keyword evidence="1 3" id="KW-0853">WD repeat</keyword>
<evidence type="ECO:0000256" key="3">
    <source>
        <dbReference type="PROSITE-ProRule" id="PRU00221"/>
    </source>
</evidence>
<dbReference type="PROSITE" id="PS00678">
    <property type="entry name" value="WD_REPEATS_1"/>
    <property type="match status" value="1"/>
</dbReference>
<feature type="non-terminal residue" evidence="4">
    <location>
        <position position="196"/>
    </location>
</feature>
<accession>A0A0C9SVV6</accession>
<evidence type="ECO:0000313" key="5">
    <source>
        <dbReference type="Proteomes" id="UP000053647"/>
    </source>
</evidence>
<dbReference type="PROSITE" id="PS50294">
    <property type="entry name" value="WD_REPEATS_REGION"/>
    <property type="match status" value="3"/>
</dbReference>
<dbReference type="SUPFAM" id="SSF50978">
    <property type="entry name" value="WD40 repeat-like"/>
    <property type="match status" value="1"/>
</dbReference>
<feature type="repeat" description="WD" evidence="3">
    <location>
        <begin position="155"/>
        <end position="196"/>
    </location>
</feature>
<feature type="repeat" description="WD" evidence="3">
    <location>
        <begin position="1"/>
        <end position="29"/>
    </location>
</feature>
<dbReference type="HOGENOM" id="CLU_000288_57_18_1"/>
<feature type="repeat" description="WD" evidence="3">
    <location>
        <begin position="30"/>
        <end position="71"/>
    </location>
</feature>
<dbReference type="InterPro" id="IPR015943">
    <property type="entry name" value="WD40/YVTN_repeat-like_dom_sf"/>
</dbReference>
<dbReference type="PANTHER" id="PTHR19848:SF8">
    <property type="entry name" value="F-BOX AND WD REPEAT DOMAIN CONTAINING 7"/>
    <property type="match status" value="1"/>
</dbReference>
<dbReference type="InterPro" id="IPR019775">
    <property type="entry name" value="WD40_repeat_CS"/>
</dbReference>
<dbReference type="Pfam" id="PF00400">
    <property type="entry name" value="WD40"/>
    <property type="match status" value="5"/>
</dbReference>
<name>A0A0C9SVV6_PAXIN</name>
<reference evidence="4 5" key="1">
    <citation type="submission" date="2014-06" db="EMBL/GenBank/DDBJ databases">
        <authorList>
            <consortium name="DOE Joint Genome Institute"/>
            <person name="Kuo A."/>
            <person name="Kohler A."/>
            <person name="Nagy L.G."/>
            <person name="Floudas D."/>
            <person name="Copeland A."/>
            <person name="Barry K.W."/>
            <person name="Cichocki N."/>
            <person name="Veneault-Fourrey C."/>
            <person name="LaButti K."/>
            <person name="Lindquist E.A."/>
            <person name="Lipzen A."/>
            <person name="Lundell T."/>
            <person name="Morin E."/>
            <person name="Murat C."/>
            <person name="Sun H."/>
            <person name="Tunlid A."/>
            <person name="Henrissat B."/>
            <person name="Grigoriev I.V."/>
            <person name="Hibbett D.S."/>
            <person name="Martin F."/>
            <person name="Nordberg H.P."/>
            <person name="Cantor M.N."/>
            <person name="Hua S.X."/>
        </authorList>
    </citation>
    <scope>NUCLEOTIDE SEQUENCE [LARGE SCALE GENOMIC DNA]</scope>
    <source>
        <strain evidence="4 5">ATCC 200175</strain>
    </source>
</reference>
<evidence type="ECO:0000256" key="2">
    <source>
        <dbReference type="ARBA" id="ARBA00022737"/>
    </source>
</evidence>
<dbReference type="SMART" id="SM00320">
    <property type="entry name" value="WD40"/>
    <property type="match status" value="4"/>
</dbReference>
<dbReference type="Proteomes" id="UP000053647">
    <property type="component" value="Unassembled WGS sequence"/>
</dbReference>
<dbReference type="InterPro" id="IPR001680">
    <property type="entry name" value="WD40_rpt"/>
</dbReference>
<dbReference type="PANTHER" id="PTHR19848">
    <property type="entry name" value="WD40 REPEAT PROTEIN"/>
    <property type="match status" value="1"/>
</dbReference>
<dbReference type="EMBL" id="KN820128">
    <property type="protein sequence ID" value="KIJ06850.1"/>
    <property type="molecule type" value="Genomic_DNA"/>
</dbReference>
<keyword evidence="2" id="KW-0677">Repeat</keyword>
<reference evidence="5" key="2">
    <citation type="submission" date="2015-01" db="EMBL/GenBank/DDBJ databases">
        <title>Evolutionary Origins and Diversification of the Mycorrhizal Mutualists.</title>
        <authorList>
            <consortium name="DOE Joint Genome Institute"/>
            <consortium name="Mycorrhizal Genomics Consortium"/>
            <person name="Kohler A."/>
            <person name="Kuo A."/>
            <person name="Nagy L.G."/>
            <person name="Floudas D."/>
            <person name="Copeland A."/>
            <person name="Barry K.W."/>
            <person name="Cichocki N."/>
            <person name="Veneault-Fourrey C."/>
            <person name="LaButti K."/>
            <person name="Lindquist E.A."/>
            <person name="Lipzen A."/>
            <person name="Lundell T."/>
            <person name="Morin E."/>
            <person name="Murat C."/>
            <person name="Riley R."/>
            <person name="Ohm R."/>
            <person name="Sun H."/>
            <person name="Tunlid A."/>
            <person name="Henrissat B."/>
            <person name="Grigoriev I.V."/>
            <person name="Hibbett D.S."/>
            <person name="Martin F."/>
        </authorList>
    </citation>
    <scope>NUCLEOTIDE SEQUENCE [LARGE SCALE GENOMIC DNA]</scope>
    <source>
        <strain evidence="5">ATCC 200175</strain>
    </source>
</reference>
<dbReference type="PRINTS" id="PR00320">
    <property type="entry name" value="GPROTEINBRPT"/>
</dbReference>
<dbReference type="CDD" id="cd00200">
    <property type="entry name" value="WD40"/>
    <property type="match status" value="1"/>
</dbReference>
<dbReference type="InterPro" id="IPR020472">
    <property type="entry name" value="WD40_PAC1"/>
</dbReference>
<feature type="non-terminal residue" evidence="4">
    <location>
        <position position="1"/>
    </location>
</feature>
<dbReference type="Gene3D" id="2.130.10.10">
    <property type="entry name" value="YVTN repeat-like/Quinoprotein amine dehydrogenase"/>
    <property type="match status" value="2"/>
</dbReference>
<dbReference type="InterPro" id="IPR036322">
    <property type="entry name" value="WD40_repeat_dom_sf"/>
</dbReference>
<gene>
    <name evidence="4" type="ORF">PAXINDRAFT_44442</name>
</gene>
<dbReference type="OrthoDB" id="6262491at2759"/>
<protein>
    <recommendedName>
        <fullName evidence="6">WD40 repeat-like protein</fullName>
    </recommendedName>
</protein>
<evidence type="ECO:0000313" key="4">
    <source>
        <dbReference type="EMBL" id="KIJ06850.1"/>
    </source>
</evidence>
<sequence>SRDGKMVVSGSEDKTVRIWDGESGEVMHVFEGHKDEVNSVEFSWDSSRVVSGSDDHTVRVWLVETGELAFEPIECHGRVLCVRYSPSGERIASGADNLQIWNAETGDGRQRTWKAHDEWIRGLSLSPTASHLATFSWGEKTAFVFDTSTGEQVAALKHNEGVKAIAFSHSGRFIATGCGDSKIYLWEAPASEDTKT</sequence>
<evidence type="ECO:0008006" key="6">
    <source>
        <dbReference type="Google" id="ProtNLM"/>
    </source>
</evidence>